<accession>A0A2A5T5R5</accession>
<reference evidence="2" key="1">
    <citation type="submission" date="2017-04" db="EMBL/GenBank/DDBJ databases">
        <title>Genome evolution of the luminous symbionts of deep sea anglerfish.</title>
        <authorList>
            <person name="Hendry T.A."/>
        </authorList>
    </citation>
    <scope>NUCLEOTIDE SEQUENCE [LARGE SCALE GENOMIC DNA]</scope>
</reference>
<gene>
    <name evidence="1" type="ORF">BTN49_0460</name>
</gene>
<name>A0A2A5T5R5_9GAMM</name>
<dbReference type="EMBL" id="NBYY01000009">
    <property type="protein sequence ID" value="PCS23492.1"/>
    <property type="molecule type" value="Genomic_DNA"/>
</dbReference>
<proteinExistence type="predicted"/>
<sequence length="75" mass="8456">MSTHEVIVAEVSLVFVGDNEFLSTFLNPLRRKIQQVRADGAYDTRACHHVLKNKGITLVFHLEATRELGGRASYK</sequence>
<organism evidence="1 2">
    <name type="scientific">Candidatus Enterovibrio escicola</name>
    <dbReference type="NCBI Taxonomy" id="1927127"/>
    <lineage>
        <taxon>Bacteria</taxon>
        <taxon>Pseudomonadati</taxon>
        <taxon>Pseudomonadota</taxon>
        <taxon>Gammaproteobacteria</taxon>
        <taxon>Vibrionales</taxon>
        <taxon>Vibrionaceae</taxon>
        <taxon>Enterovibrio</taxon>
    </lineage>
</organism>
<protein>
    <submittedName>
        <fullName evidence="1">Mobile element protein</fullName>
    </submittedName>
</protein>
<dbReference type="Proteomes" id="UP000219020">
    <property type="component" value="Unassembled WGS sequence"/>
</dbReference>
<dbReference type="AlphaFoldDB" id="A0A2A5T5R5"/>
<keyword evidence="2" id="KW-1185">Reference proteome</keyword>
<dbReference type="OrthoDB" id="6382212at2"/>
<evidence type="ECO:0000313" key="2">
    <source>
        <dbReference type="Proteomes" id="UP000219020"/>
    </source>
</evidence>
<comment type="caution">
    <text evidence="1">The sequence shown here is derived from an EMBL/GenBank/DDBJ whole genome shotgun (WGS) entry which is preliminary data.</text>
</comment>
<evidence type="ECO:0000313" key="1">
    <source>
        <dbReference type="EMBL" id="PCS23492.1"/>
    </source>
</evidence>